<dbReference type="OrthoDB" id="6364363at2759"/>
<dbReference type="Proteomes" id="UP000675881">
    <property type="component" value="Chromosome 9"/>
</dbReference>
<dbReference type="SUPFAM" id="SSF57625">
    <property type="entry name" value="Invertebrate chitin-binding proteins"/>
    <property type="match status" value="1"/>
</dbReference>
<dbReference type="GO" id="GO:0005576">
    <property type="term" value="C:extracellular region"/>
    <property type="evidence" value="ECO:0007669"/>
    <property type="project" value="InterPro"/>
</dbReference>
<evidence type="ECO:0000313" key="3">
    <source>
        <dbReference type="EMBL" id="CAF3033321.1"/>
    </source>
</evidence>
<dbReference type="InterPro" id="IPR052976">
    <property type="entry name" value="Scoloptoxin-like"/>
</dbReference>
<gene>
    <name evidence="3" type="ORF">LSAA_14679</name>
</gene>
<name>A0A7R8D889_LEPSM</name>
<dbReference type="InterPro" id="IPR002557">
    <property type="entry name" value="Chitin-bd_dom"/>
</dbReference>
<dbReference type="GO" id="GO:0008061">
    <property type="term" value="F:chitin binding"/>
    <property type="evidence" value="ECO:0007669"/>
    <property type="project" value="InterPro"/>
</dbReference>
<evidence type="ECO:0000256" key="2">
    <source>
        <dbReference type="SAM" id="SignalP"/>
    </source>
</evidence>
<evidence type="ECO:0000313" key="4">
    <source>
        <dbReference type="Proteomes" id="UP000675881"/>
    </source>
</evidence>
<dbReference type="Gene3D" id="2.170.140.10">
    <property type="entry name" value="Chitin binding domain"/>
    <property type="match status" value="1"/>
</dbReference>
<proteinExistence type="predicted"/>
<organism evidence="3 4">
    <name type="scientific">Lepeophtheirus salmonis</name>
    <name type="common">Salmon louse</name>
    <name type="synonym">Caligus salmonis</name>
    <dbReference type="NCBI Taxonomy" id="72036"/>
    <lineage>
        <taxon>Eukaryota</taxon>
        <taxon>Metazoa</taxon>
        <taxon>Ecdysozoa</taxon>
        <taxon>Arthropoda</taxon>
        <taxon>Crustacea</taxon>
        <taxon>Multicrustacea</taxon>
        <taxon>Hexanauplia</taxon>
        <taxon>Copepoda</taxon>
        <taxon>Siphonostomatoida</taxon>
        <taxon>Caligidae</taxon>
        <taxon>Lepeophtheirus</taxon>
    </lineage>
</organism>
<feature type="signal peptide" evidence="2">
    <location>
        <begin position="1"/>
        <end position="19"/>
    </location>
</feature>
<feature type="compositionally biased region" description="Polar residues" evidence="1">
    <location>
        <begin position="18"/>
        <end position="29"/>
    </location>
</feature>
<dbReference type="EMBL" id="HG994588">
    <property type="protein sequence ID" value="CAF3033321.1"/>
    <property type="molecule type" value="Genomic_DNA"/>
</dbReference>
<dbReference type="PANTHER" id="PTHR22933">
    <property type="entry name" value="FI18007P1-RELATED"/>
    <property type="match status" value="1"/>
</dbReference>
<feature type="region of interest" description="Disordered" evidence="1">
    <location>
        <begin position="18"/>
        <end position="39"/>
    </location>
</feature>
<dbReference type="InterPro" id="IPR036508">
    <property type="entry name" value="Chitin-bd_dom_sf"/>
</dbReference>
<protein>
    <submittedName>
        <fullName evidence="3">(salmon louse) hypothetical protein</fullName>
    </submittedName>
</protein>
<accession>A0A7R8D889</accession>
<feature type="chain" id="PRO_5043927163" evidence="2">
    <location>
        <begin position="20"/>
        <end position="268"/>
    </location>
</feature>
<dbReference type="AlphaFoldDB" id="A0A7R8D889"/>
<reference evidence="3" key="1">
    <citation type="submission" date="2021-02" db="EMBL/GenBank/DDBJ databases">
        <authorList>
            <person name="Bekaert M."/>
        </authorList>
    </citation>
    <scope>NUCLEOTIDE SEQUENCE</scope>
    <source>
        <strain evidence="3">IoA-00</strain>
    </source>
</reference>
<evidence type="ECO:0000256" key="1">
    <source>
        <dbReference type="SAM" id="MobiDB-lite"/>
    </source>
</evidence>
<keyword evidence="2" id="KW-0732">Signal</keyword>
<sequence>MMCVTVIFATLCLVASSQGDHSPVSSYSRSGGAPPLDNYGSGSARSEVLASYGLGRAGGDDNDLTGSGSELNEVGDPIAMLEKAIPGVPGQDYPIYAEAPETGFSCDGQIDGGYYADSGAECQAFHICASNGAGGLDKYSFLCPNGTIFNQQYLICDWWFNFDCSQADSLAVSINADLLAARQEATLAAAESRINEPDFAGSENVGVLAGYGVGDARAAGSESIGVLAGYGVGEARAAGSNYGVSAPRSESVIVEAVAPLSQYGNNGR</sequence>
<dbReference type="PROSITE" id="PS50940">
    <property type="entry name" value="CHIT_BIND_II"/>
    <property type="match status" value="1"/>
</dbReference>
<dbReference type="PANTHER" id="PTHR22933:SF43">
    <property type="entry name" value="LP10131P"/>
    <property type="match status" value="1"/>
</dbReference>
<dbReference type="SMART" id="SM00494">
    <property type="entry name" value="ChtBD2"/>
    <property type="match status" value="1"/>
</dbReference>
<dbReference type="Pfam" id="PF01607">
    <property type="entry name" value="CBM_14"/>
    <property type="match status" value="1"/>
</dbReference>
<keyword evidence="4" id="KW-1185">Reference proteome</keyword>